<protein>
    <submittedName>
        <fullName evidence="1">Uncharacterized protein</fullName>
    </submittedName>
</protein>
<evidence type="ECO:0000313" key="2">
    <source>
        <dbReference type="Proteomes" id="UP001163603"/>
    </source>
</evidence>
<gene>
    <name evidence="1" type="ORF">Pint_25334</name>
</gene>
<reference evidence="2" key="1">
    <citation type="journal article" date="2023" name="G3 (Bethesda)">
        <title>Genome assembly and association tests identify interacting loci associated with vigor, precocity, and sex in interspecific pistachio rootstocks.</title>
        <authorList>
            <person name="Palmer W."/>
            <person name="Jacygrad E."/>
            <person name="Sagayaradj S."/>
            <person name="Cavanaugh K."/>
            <person name="Han R."/>
            <person name="Bertier L."/>
            <person name="Beede B."/>
            <person name="Kafkas S."/>
            <person name="Golino D."/>
            <person name="Preece J."/>
            <person name="Michelmore R."/>
        </authorList>
    </citation>
    <scope>NUCLEOTIDE SEQUENCE [LARGE SCALE GENOMIC DNA]</scope>
</reference>
<evidence type="ECO:0000313" key="1">
    <source>
        <dbReference type="EMBL" id="KAJ0034339.1"/>
    </source>
</evidence>
<keyword evidence="2" id="KW-1185">Reference proteome</keyword>
<organism evidence="1 2">
    <name type="scientific">Pistacia integerrima</name>
    <dbReference type="NCBI Taxonomy" id="434235"/>
    <lineage>
        <taxon>Eukaryota</taxon>
        <taxon>Viridiplantae</taxon>
        <taxon>Streptophyta</taxon>
        <taxon>Embryophyta</taxon>
        <taxon>Tracheophyta</taxon>
        <taxon>Spermatophyta</taxon>
        <taxon>Magnoliopsida</taxon>
        <taxon>eudicotyledons</taxon>
        <taxon>Gunneridae</taxon>
        <taxon>Pentapetalae</taxon>
        <taxon>rosids</taxon>
        <taxon>malvids</taxon>
        <taxon>Sapindales</taxon>
        <taxon>Anacardiaceae</taxon>
        <taxon>Pistacia</taxon>
    </lineage>
</organism>
<name>A0ACC0YDG0_9ROSI</name>
<dbReference type="Proteomes" id="UP001163603">
    <property type="component" value="Chromosome 7"/>
</dbReference>
<dbReference type="EMBL" id="CM047742">
    <property type="protein sequence ID" value="KAJ0034339.1"/>
    <property type="molecule type" value="Genomic_DNA"/>
</dbReference>
<proteinExistence type="predicted"/>
<accession>A0ACC0YDG0</accession>
<comment type="caution">
    <text evidence="1">The sequence shown here is derived from an EMBL/GenBank/DDBJ whole genome shotgun (WGS) entry which is preliminary data.</text>
</comment>
<sequence>MEVALHYAIRIAKDLAENNKGAHILIVVSEVTLAGMHDPSETNIDVLVCHSLFGDGSSALIVDADPVASVEKPIFELVSIAPVLVHDSFEAICGAIREGISNWSSIFWAAHLGGLAILDQIQAKLSLEPEKLYATRHVLGEYGNMSSVTVLFVLDEMRKKPTKDGLKTTGEGLEWAVLLFGFGLGLTNEMLVIHSVNIA</sequence>